<accession>G3AK94</accession>
<dbReference type="OrthoDB" id="6485510at2759"/>
<dbReference type="GO" id="GO:0005789">
    <property type="term" value="C:endoplasmic reticulum membrane"/>
    <property type="evidence" value="ECO:0007669"/>
    <property type="project" value="UniProtKB-SubCell"/>
</dbReference>
<dbReference type="InterPro" id="IPR005352">
    <property type="entry name" value="Erg28"/>
</dbReference>
<keyword evidence="5" id="KW-0256">Endoplasmic reticulum</keyword>
<dbReference type="HOGENOM" id="CLU_114589_0_0_1"/>
<evidence type="ECO:0000256" key="5">
    <source>
        <dbReference type="ARBA" id="ARBA00022824"/>
    </source>
</evidence>
<keyword evidence="3" id="KW-0444">Lipid biosynthesis</keyword>
<keyword evidence="4" id="KW-0812">Transmembrane</keyword>
<keyword evidence="10" id="KW-0472">Membrane</keyword>
<evidence type="ECO:0008006" key="15">
    <source>
        <dbReference type="Google" id="ProtNLM"/>
    </source>
</evidence>
<evidence type="ECO:0000256" key="10">
    <source>
        <dbReference type="ARBA" id="ARBA00023136"/>
    </source>
</evidence>
<evidence type="ECO:0000256" key="12">
    <source>
        <dbReference type="ARBA" id="ARBA00023221"/>
    </source>
</evidence>
<dbReference type="RefSeq" id="XP_007375068.1">
    <property type="nucleotide sequence ID" value="XM_007375006.1"/>
</dbReference>
<organism evidence="14">
    <name type="scientific">Spathaspora passalidarum (strain NRRL Y-27907 / 11-Y1)</name>
    <dbReference type="NCBI Taxonomy" id="619300"/>
    <lineage>
        <taxon>Eukaryota</taxon>
        <taxon>Fungi</taxon>
        <taxon>Dikarya</taxon>
        <taxon>Ascomycota</taxon>
        <taxon>Saccharomycotina</taxon>
        <taxon>Pichiomycetes</taxon>
        <taxon>Debaryomycetaceae</taxon>
        <taxon>Spathaspora</taxon>
    </lineage>
</organism>
<evidence type="ECO:0000256" key="3">
    <source>
        <dbReference type="ARBA" id="ARBA00022516"/>
    </source>
</evidence>
<dbReference type="Pfam" id="PF03694">
    <property type="entry name" value="Erg28"/>
    <property type="match status" value="1"/>
</dbReference>
<comment type="subcellular location">
    <subcellularLocation>
        <location evidence="1">Endoplasmic reticulum membrane</location>
        <topology evidence="1">Multi-pass membrane protein</topology>
    </subcellularLocation>
</comment>
<dbReference type="GeneID" id="18873620"/>
<evidence type="ECO:0000313" key="13">
    <source>
        <dbReference type="EMBL" id="EGW33553.1"/>
    </source>
</evidence>
<dbReference type="PANTHER" id="PTHR15451">
    <property type="entry name" value="ERGOSTEROL BIOSYNTHETIC PROTEIN 28-RELATED"/>
    <property type="match status" value="1"/>
</dbReference>
<evidence type="ECO:0000256" key="9">
    <source>
        <dbReference type="ARBA" id="ARBA00023098"/>
    </source>
</evidence>
<keyword evidence="11" id="KW-1207">Sterol metabolism</keyword>
<evidence type="ECO:0000256" key="7">
    <source>
        <dbReference type="ARBA" id="ARBA00022989"/>
    </source>
</evidence>
<dbReference type="AlphaFoldDB" id="G3AK94"/>
<keyword evidence="12" id="KW-0753">Steroid metabolism</keyword>
<dbReference type="Proteomes" id="UP000000709">
    <property type="component" value="Unassembled WGS sequence"/>
</dbReference>
<dbReference type="EMBL" id="GL996501">
    <property type="protein sequence ID" value="EGW33553.1"/>
    <property type="molecule type" value="Genomic_DNA"/>
</dbReference>
<evidence type="ECO:0000256" key="6">
    <source>
        <dbReference type="ARBA" id="ARBA00022955"/>
    </source>
</evidence>
<dbReference type="GO" id="GO:0030674">
    <property type="term" value="F:protein-macromolecule adaptor activity"/>
    <property type="evidence" value="ECO:0007669"/>
    <property type="project" value="EnsemblFungi"/>
</dbReference>
<keyword evidence="14" id="KW-1185">Reference proteome</keyword>
<evidence type="ECO:0000256" key="11">
    <source>
        <dbReference type="ARBA" id="ARBA00023166"/>
    </source>
</evidence>
<dbReference type="OMA" id="NIAIWTY"/>
<dbReference type="GO" id="GO:0006696">
    <property type="term" value="P:ergosterol biosynthetic process"/>
    <property type="evidence" value="ECO:0007669"/>
    <property type="project" value="EnsemblFungi"/>
</dbReference>
<keyword evidence="9" id="KW-0443">Lipid metabolism</keyword>
<proteinExistence type="inferred from homology"/>
<dbReference type="KEGG" id="spaa:SPAPADRAFT_60891"/>
<keyword evidence="8" id="KW-0756">Sterol biosynthesis</keyword>
<reference evidence="13 14" key="1">
    <citation type="journal article" date="2011" name="Proc. Natl. Acad. Sci. U.S.A.">
        <title>Comparative genomics of xylose-fermenting fungi for enhanced biofuel production.</title>
        <authorList>
            <person name="Wohlbach D.J."/>
            <person name="Kuo A."/>
            <person name="Sato T.K."/>
            <person name="Potts K.M."/>
            <person name="Salamov A.A."/>
            <person name="LaButti K.M."/>
            <person name="Sun H."/>
            <person name="Clum A."/>
            <person name="Pangilinan J.L."/>
            <person name="Lindquist E.A."/>
            <person name="Lucas S."/>
            <person name="Lapidus A."/>
            <person name="Jin M."/>
            <person name="Gunawan C."/>
            <person name="Balan V."/>
            <person name="Dale B.E."/>
            <person name="Jeffries T.W."/>
            <person name="Zinkel R."/>
            <person name="Barry K.W."/>
            <person name="Grigoriev I.V."/>
            <person name="Gasch A.P."/>
        </authorList>
    </citation>
    <scope>NUCLEOTIDE SEQUENCE [LARGE SCALE GENOMIC DNA]</scope>
    <source>
        <strain evidence="14">NRRL Y-27907 / 11-Y1</strain>
    </source>
</reference>
<dbReference type="STRING" id="619300.G3AK94"/>
<dbReference type="FunCoup" id="G3AK94">
    <property type="interactions" value="277"/>
</dbReference>
<dbReference type="eggNOG" id="KOG3455">
    <property type="taxonomic scope" value="Eukaryota"/>
</dbReference>
<name>G3AK94_SPAPN</name>
<protein>
    <recommendedName>
        <fullName evidence="15">Ergosterol biosynthesis protein</fullName>
    </recommendedName>
</protein>
<sequence length="151" mass="17373">MIEYFQSLLPYTTPQGGKLPYWLLFISIVSIFNSYQTYQSKDLQLTKRVYENESSPSQPSQPQVTHLSARTFGTWTLITSIVRFYGAYNVTNKAVYELVQFTYLVAGWHFFSEWLIYKTCKLGKGLAGPLIVASVSSIWMYLQKDFYLGSA</sequence>
<evidence type="ECO:0000256" key="4">
    <source>
        <dbReference type="ARBA" id="ARBA00022692"/>
    </source>
</evidence>
<evidence type="ECO:0000313" key="14">
    <source>
        <dbReference type="Proteomes" id="UP000000709"/>
    </source>
</evidence>
<evidence type="ECO:0000256" key="1">
    <source>
        <dbReference type="ARBA" id="ARBA00004477"/>
    </source>
</evidence>
<keyword evidence="6" id="KW-0752">Steroid biosynthesis</keyword>
<dbReference type="InParanoid" id="G3AK94"/>
<dbReference type="PANTHER" id="PTHR15451:SF19">
    <property type="entry name" value="ERGOSTEROL BIOSYNTHETIC PROTEIN 28 HOMOLOG"/>
    <property type="match status" value="1"/>
</dbReference>
<comment type="similarity">
    <text evidence="2">Belongs to the ERG28 family.</text>
</comment>
<keyword evidence="7" id="KW-1133">Transmembrane helix</keyword>
<evidence type="ECO:0000256" key="2">
    <source>
        <dbReference type="ARBA" id="ARBA00005377"/>
    </source>
</evidence>
<gene>
    <name evidence="13" type="ORF">SPAPADRAFT_60891</name>
</gene>
<evidence type="ECO:0000256" key="8">
    <source>
        <dbReference type="ARBA" id="ARBA00023011"/>
    </source>
</evidence>